<evidence type="ECO:0000313" key="1">
    <source>
        <dbReference type="Proteomes" id="UP000887578"/>
    </source>
</evidence>
<keyword evidence="1" id="KW-1185">Reference proteome</keyword>
<sequence length="165" mass="20607">MQAFLSPEYKEKLNPTYRRKLENLEEKFSATLDLTEKQRILDEFSEEYLMPRQYWDEMICLYFVNNRNGYDEASKNELEKLRERAIYQFYYDNDEQLRDQIRINLWFQAEQRKLLKSDTSHHNYRTFDRAFIKFKERQLTYPHQALDDCYQFYERYSSMFLLLFI</sequence>
<reference evidence="2" key="1">
    <citation type="submission" date="2022-11" db="UniProtKB">
        <authorList>
            <consortium name="WormBaseParasite"/>
        </authorList>
    </citation>
    <scope>IDENTIFICATION</scope>
</reference>
<name>A0A914QCM7_9BILA</name>
<protein>
    <submittedName>
        <fullName evidence="2">Uncharacterized protein</fullName>
    </submittedName>
</protein>
<organism evidence="1 2">
    <name type="scientific">Panagrolaimus davidi</name>
    <dbReference type="NCBI Taxonomy" id="227884"/>
    <lineage>
        <taxon>Eukaryota</taxon>
        <taxon>Metazoa</taxon>
        <taxon>Ecdysozoa</taxon>
        <taxon>Nematoda</taxon>
        <taxon>Chromadorea</taxon>
        <taxon>Rhabditida</taxon>
        <taxon>Tylenchina</taxon>
        <taxon>Panagrolaimomorpha</taxon>
        <taxon>Panagrolaimoidea</taxon>
        <taxon>Panagrolaimidae</taxon>
        <taxon>Panagrolaimus</taxon>
    </lineage>
</organism>
<evidence type="ECO:0000313" key="2">
    <source>
        <dbReference type="WBParaSite" id="PDA_v2.g29456.t1"/>
    </source>
</evidence>
<proteinExistence type="predicted"/>
<dbReference type="Proteomes" id="UP000887578">
    <property type="component" value="Unplaced"/>
</dbReference>
<dbReference type="WBParaSite" id="PDA_v2.g29456.t1">
    <property type="protein sequence ID" value="PDA_v2.g29456.t1"/>
    <property type="gene ID" value="PDA_v2.g29456"/>
</dbReference>
<dbReference type="AlphaFoldDB" id="A0A914QCM7"/>
<accession>A0A914QCM7</accession>